<organism evidence="1 2">
    <name type="scientific">Circinella minor</name>
    <dbReference type="NCBI Taxonomy" id="1195481"/>
    <lineage>
        <taxon>Eukaryota</taxon>
        <taxon>Fungi</taxon>
        <taxon>Fungi incertae sedis</taxon>
        <taxon>Mucoromycota</taxon>
        <taxon>Mucoromycotina</taxon>
        <taxon>Mucoromycetes</taxon>
        <taxon>Mucorales</taxon>
        <taxon>Lichtheimiaceae</taxon>
        <taxon>Circinella</taxon>
    </lineage>
</organism>
<reference evidence="1 2" key="1">
    <citation type="submission" date="2020-12" db="EMBL/GenBank/DDBJ databases">
        <title>Metabolic potential, ecology and presence of endohyphal bacteria is reflected in genomic diversity of Mucoromycotina.</title>
        <authorList>
            <person name="Muszewska A."/>
            <person name="Okrasinska A."/>
            <person name="Steczkiewicz K."/>
            <person name="Drgas O."/>
            <person name="Orlowska M."/>
            <person name="Perlinska-Lenart U."/>
            <person name="Aleksandrzak-Piekarczyk T."/>
            <person name="Szatraj K."/>
            <person name="Zielenkiewicz U."/>
            <person name="Pilsyk S."/>
            <person name="Malc E."/>
            <person name="Mieczkowski P."/>
            <person name="Kruszewska J.S."/>
            <person name="Biernat P."/>
            <person name="Pawlowska J."/>
        </authorList>
    </citation>
    <scope>NUCLEOTIDE SEQUENCE [LARGE SCALE GENOMIC DNA]</scope>
    <source>
        <strain evidence="1 2">CBS 142.35</strain>
    </source>
</reference>
<sequence>MSIPTTATTVISSSTVPGVKRVYEFPEWRFSPTSEVLLFNFKNNLDNEEEAISAIAERFGMDQIAGARRLCHKSFLTSSSLKPVTLYEHQQQQQWLVIEVLFATASVRREALRYGICFKNKQYMAWTTCNQYSSCTAFSICGMPIQKQEEATEFAKQRVELVLQQHQEALSSSTPDKSDNNNKNSSVLQIQHVWLETNSAGIYKGSGTIILDGYDPTLAEKRNGSLSRYTDAHTYPLMVMFVRHCRMYCSYCRTLNHHNTEDCVGEQQVDSDDDYIDEKENDKQPFSDYYSPDFPHSIENSNVDDNAVSTTSSSYTAAEEASYDVIGKLKLYVCLYEIYKVERIIAGIYFMQRVL</sequence>
<accession>A0A8H7VP94</accession>
<dbReference type="AlphaFoldDB" id="A0A8H7VP94"/>
<proteinExistence type="predicted"/>
<protein>
    <submittedName>
        <fullName evidence="1">Uncharacterized protein</fullName>
    </submittedName>
</protein>
<dbReference type="EMBL" id="JAEPRB010000055">
    <property type="protein sequence ID" value="KAG2223778.1"/>
    <property type="molecule type" value="Genomic_DNA"/>
</dbReference>
<dbReference type="OrthoDB" id="2285118at2759"/>
<gene>
    <name evidence="1" type="ORF">INT45_003502</name>
</gene>
<name>A0A8H7VP94_9FUNG</name>
<evidence type="ECO:0000313" key="1">
    <source>
        <dbReference type="EMBL" id="KAG2223778.1"/>
    </source>
</evidence>
<evidence type="ECO:0000313" key="2">
    <source>
        <dbReference type="Proteomes" id="UP000646827"/>
    </source>
</evidence>
<keyword evidence="2" id="KW-1185">Reference proteome</keyword>
<comment type="caution">
    <text evidence="1">The sequence shown here is derived from an EMBL/GenBank/DDBJ whole genome shotgun (WGS) entry which is preliminary data.</text>
</comment>
<dbReference type="Proteomes" id="UP000646827">
    <property type="component" value="Unassembled WGS sequence"/>
</dbReference>